<dbReference type="STRING" id="224129.A0A1W4WT14"/>
<evidence type="ECO:0000259" key="11">
    <source>
        <dbReference type="Pfam" id="PF22600"/>
    </source>
</evidence>
<dbReference type="Proteomes" id="UP000192223">
    <property type="component" value="Unplaced"/>
</dbReference>
<dbReference type="GO" id="GO:1990817">
    <property type="term" value="F:poly(A) RNA polymerase activity"/>
    <property type="evidence" value="ECO:0007669"/>
    <property type="project" value="TreeGrafter"/>
</dbReference>
<evidence type="ECO:0000256" key="6">
    <source>
        <dbReference type="ARBA" id="ARBA00022723"/>
    </source>
</evidence>
<dbReference type="GeneID" id="108735632"/>
<evidence type="ECO:0000256" key="2">
    <source>
        <dbReference type="ARBA" id="ARBA00001946"/>
    </source>
</evidence>
<proteinExistence type="inferred from homology"/>
<evidence type="ECO:0000256" key="1">
    <source>
        <dbReference type="ARBA" id="ARBA00001936"/>
    </source>
</evidence>
<sequence>MMANEFPVHLHFSQTNMGNQLNFGVLQTENFGDVDRSGIRNNSRMMLKEQNIHVKDTNYNVNNFRFPINLSYMECRNDLENRSVNEMDNYNLQIDGSTDNKMLPHFQLSTLNNRVNGVRNCKQKLKENFRSKTSQGYESDESCASQASDKNEGKSKILRDNCRLQKAFIYNRCNSPNFYLHPFTPQQPNSNYNRTRCYSNSITRPVRNKKHSSSDDMVRRVHGLMERFTSRANTLLLNPIMGFHKSGSPWDELDQSIWETYHTRVQKKEKYIQKLQLWSKLYLHIGNLLDRFGLFMVGSTMSGLATDNSDIDMCLLVRTFSNDPRSDSVRYLDLIRSYLLQCDFVTSPEVIHAKVPILKFMDSEKRFEIDLNCNNSVGIRNTHLLHCYAHLDWRVQPLVIIVKLWAQVNHINDAKNMTISSYSLALMVIHYLQCGVTPPVIPCLHGLYPDKFSPDIEIHNIDVQEELPPFFSDNKQSLGELLVGFLHYYTFFDYDSYAISVRLGSYVPIDECRYARAPKNDPHQWKCLCIEEPFDLTNTARSVYDLETFKRIKRVFHSSYAKVIQTKRLESVVVENQR</sequence>
<evidence type="ECO:0000256" key="3">
    <source>
        <dbReference type="ARBA" id="ARBA00004496"/>
    </source>
</evidence>
<keyword evidence="4" id="KW-0963">Cytoplasm</keyword>
<keyword evidence="5" id="KW-0808">Transferase</keyword>
<comment type="cofactor">
    <cofactor evidence="1">
        <name>Mn(2+)</name>
        <dbReference type="ChEBI" id="CHEBI:29035"/>
    </cofactor>
</comment>
<keyword evidence="6" id="KW-0479">Metal-binding</keyword>
<dbReference type="CDD" id="cd05402">
    <property type="entry name" value="NT_PAP_TUTase"/>
    <property type="match status" value="1"/>
</dbReference>
<gene>
    <name evidence="13" type="primary">LOC108735632</name>
</gene>
<evidence type="ECO:0000313" key="13">
    <source>
        <dbReference type="RefSeq" id="XP_018323170.1"/>
    </source>
</evidence>
<dbReference type="PANTHER" id="PTHR12271">
    <property type="entry name" value="POLY A POLYMERASE CID PAP -RELATED"/>
    <property type="match status" value="1"/>
</dbReference>
<comment type="similarity">
    <text evidence="8">Belongs to the DNA polymerase type-B-like family. GLD2 subfamily.</text>
</comment>
<feature type="compositionally biased region" description="Polar residues" evidence="9">
    <location>
        <begin position="131"/>
        <end position="148"/>
    </location>
</feature>
<dbReference type="OrthoDB" id="2274644at2759"/>
<feature type="domain" description="Poly(A) RNA polymerase mitochondrial-like central palm" evidence="11">
    <location>
        <begin position="253"/>
        <end position="389"/>
    </location>
</feature>
<name>A0A1W4WT14_AGRPL</name>
<comment type="cofactor">
    <cofactor evidence="2">
        <name>Mg(2+)</name>
        <dbReference type="ChEBI" id="CHEBI:18420"/>
    </cofactor>
</comment>
<reference evidence="13" key="1">
    <citation type="submission" date="2025-08" db="UniProtKB">
        <authorList>
            <consortium name="RefSeq"/>
        </authorList>
    </citation>
    <scope>IDENTIFICATION</scope>
    <source>
        <tissue evidence="13">Entire body</tissue>
    </source>
</reference>
<dbReference type="InterPro" id="IPR043519">
    <property type="entry name" value="NT_sf"/>
</dbReference>
<dbReference type="InterPro" id="IPR054708">
    <property type="entry name" value="MTPAP-like_central"/>
</dbReference>
<dbReference type="Gene3D" id="3.30.460.10">
    <property type="entry name" value="Beta Polymerase, domain 2"/>
    <property type="match status" value="1"/>
</dbReference>
<dbReference type="InterPro" id="IPR002058">
    <property type="entry name" value="PAP_assoc"/>
</dbReference>
<dbReference type="AlphaFoldDB" id="A0A1W4WT14"/>
<evidence type="ECO:0000259" key="10">
    <source>
        <dbReference type="Pfam" id="PF03828"/>
    </source>
</evidence>
<dbReference type="Gene3D" id="1.10.1410.10">
    <property type="match status" value="1"/>
</dbReference>
<dbReference type="InParanoid" id="A0A1W4WT14"/>
<evidence type="ECO:0000256" key="7">
    <source>
        <dbReference type="ARBA" id="ARBA00022842"/>
    </source>
</evidence>
<accession>A0A1W4WT14</accession>
<feature type="region of interest" description="Disordered" evidence="9">
    <location>
        <begin position="130"/>
        <end position="150"/>
    </location>
</feature>
<dbReference type="Pfam" id="PF22600">
    <property type="entry name" value="MTPAP-like_central"/>
    <property type="match status" value="1"/>
</dbReference>
<feature type="domain" description="PAP-associated" evidence="10">
    <location>
        <begin position="477"/>
        <end position="538"/>
    </location>
</feature>
<evidence type="ECO:0000256" key="5">
    <source>
        <dbReference type="ARBA" id="ARBA00022679"/>
    </source>
</evidence>
<dbReference type="SUPFAM" id="SSF81631">
    <property type="entry name" value="PAP/OAS1 substrate-binding domain"/>
    <property type="match status" value="1"/>
</dbReference>
<comment type="subcellular location">
    <subcellularLocation>
        <location evidence="3">Cytoplasm</location>
    </subcellularLocation>
</comment>
<evidence type="ECO:0000313" key="12">
    <source>
        <dbReference type="Proteomes" id="UP000192223"/>
    </source>
</evidence>
<dbReference type="GO" id="GO:0005737">
    <property type="term" value="C:cytoplasm"/>
    <property type="evidence" value="ECO:0007669"/>
    <property type="project" value="UniProtKB-SubCell"/>
</dbReference>
<dbReference type="Pfam" id="PF03828">
    <property type="entry name" value="PAP_assoc"/>
    <property type="match status" value="1"/>
</dbReference>
<organism evidence="12 13">
    <name type="scientific">Agrilus planipennis</name>
    <name type="common">Emerald ash borer</name>
    <name type="synonym">Agrilus marcopoli</name>
    <dbReference type="NCBI Taxonomy" id="224129"/>
    <lineage>
        <taxon>Eukaryota</taxon>
        <taxon>Metazoa</taxon>
        <taxon>Ecdysozoa</taxon>
        <taxon>Arthropoda</taxon>
        <taxon>Hexapoda</taxon>
        <taxon>Insecta</taxon>
        <taxon>Pterygota</taxon>
        <taxon>Neoptera</taxon>
        <taxon>Endopterygota</taxon>
        <taxon>Coleoptera</taxon>
        <taxon>Polyphaga</taxon>
        <taxon>Elateriformia</taxon>
        <taxon>Buprestoidea</taxon>
        <taxon>Buprestidae</taxon>
        <taxon>Agrilinae</taxon>
        <taxon>Agrilus</taxon>
    </lineage>
</organism>
<dbReference type="PANTHER" id="PTHR12271:SF40">
    <property type="entry name" value="POLY(A) RNA POLYMERASE GLD2"/>
    <property type="match status" value="1"/>
</dbReference>
<evidence type="ECO:0000256" key="8">
    <source>
        <dbReference type="ARBA" id="ARBA00038491"/>
    </source>
</evidence>
<keyword evidence="7" id="KW-0460">Magnesium</keyword>
<dbReference type="GO" id="GO:0031123">
    <property type="term" value="P:RNA 3'-end processing"/>
    <property type="evidence" value="ECO:0007669"/>
    <property type="project" value="TreeGrafter"/>
</dbReference>
<dbReference type="KEGG" id="apln:108735632"/>
<dbReference type="SUPFAM" id="SSF81301">
    <property type="entry name" value="Nucleotidyltransferase"/>
    <property type="match status" value="1"/>
</dbReference>
<dbReference type="GO" id="GO:0046872">
    <property type="term" value="F:metal ion binding"/>
    <property type="evidence" value="ECO:0007669"/>
    <property type="project" value="UniProtKB-KW"/>
</dbReference>
<protein>
    <submittedName>
        <fullName evidence="13">Poly(A) RNA polymerase gld-2 homolog A-like isoform X1</fullName>
    </submittedName>
</protein>
<dbReference type="RefSeq" id="XP_018323170.1">
    <property type="nucleotide sequence ID" value="XM_018467668.2"/>
</dbReference>
<keyword evidence="12" id="KW-1185">Reference proteome</keyword>
<evidence type="ECO:0000256" key="9">
    <source>
        <dbReference type="SAM" id="MobiDB-lite"/>
    </source>
</evidence>
<evidence type="ECO:0000256" key="4">
    <source>
        <dbReference type="ARBA" id="ARBA00022490"/>
    </source>
</evidence>